<dbReference type="KEGG" id="taa:NMY3_01035"/>
<reference evidence="2" key="1">
    <citation type="submission" date="2015-10" db="EMBL/GenBank/DDBJ databases">
        <title>Niche specialization of a soil ammonia-oxidizing archaeon, Candidatus Nitrosocosmicus oleophilus.</title>
        <authorList>
            <person name="Jung M.-Y."/>
            <person name="Rhee S.-K."/>
        </authorList>
    </citation>
    <scope>NUCLEOTIDE SEQUENCE [LARGE SCALE GENOMIC DNA]</scope>
    <source>
        <strain evidence="2">MY3</strain>
    </source>
</reference>
<evidence type="ECO:0000313" key="1">
    <source>
        <dbReference type="EMBL" id="ALI35240.1"/>
    </source>
</evidence>
<evidence type="ECO:0000313" key="2">
    <source>
        <dbReference type="Proteomes" id="UP000058925"/>
    </source>
</evidence>
<keyword evidence="2" id="KW-1185">Reference proteome</keyword>
<name>A0A654LWP4_9ARCH</name>
<organism evidence="1 2">
    <name type="scientific">Candidatus Nitrosocosmicus oleophilus</name>
    <dbReference type="NCBI Taxonomy" id="1353260"/>
    <lineage>
        <taxon>Archaea</taxon>
        <taxon>Nitrososphaerota</taxon>
        <taxon>Nitrososphaeria</taxon>
        <taxon>Nitrososphaerales</taxon>
        <taxon>Nitrososphaeraceae</taxon>
        <taxon>Candidatus Nitrosocosmicus</taxon>
    </lineage>
</organism>
<gene>
    <name evidence="1" type="ORF">NMY3_01035</name>
</gene>
<dbReference type="EMBL" id="CP012850">
    <property type="protein sequence ID" value="ALI35240.1"/>
    <property type="molecule type" value="Genomic_DNA"/>
</dbReference>
<protein>
    <submittedName>
        <fullName evidence="1">Uncharacterized protein</fullName>
    </submittedName>
</protein>
<dbReference type="Proteomes" id="UP000058925">
    <property type="component" value="Chromosome"/>
</dbReference>
<accession>A0A654LWP4</accession>
<sequence>MYEWWEITMFLTGFYFGWILHEETRVNEEHVASTKPAISLSSIPTLKLLSVS</sequence>
<dbReference type="AlphaFoldDB" id="A0A654LWP4"/>
<proteinExistence type="predicted"/>